<protein>
    <recommendedName>
        <fullName evidence="7">IPT/TIG domain-containing protein</fullName>
    </recommendedName>
</protein>
<feature type="compositionally biased region" description="Polar residues" evidence="5">
    <location>
        <begin position="592"/>
        <end position="609"/>
    </location>
</feature>
<evidence type="ECO:0000256" key="3">
    <source>
        <dbReference type="PROSITE-ProRule" id="PRU00023"/>
    </source>
</evidence>
<dbReference type="SMART" id="SM00248">
    <property type="entry name" value="ANK"/>
    <property type="match status" value="2"/>
</dbReference>
<evidence type="ECO:0000313" key="10">
    <source>
        <dbReference type="Proteomes" id="UP000490939"/>
    </source>
</evidence>
<dbReference type="EMBL" id="WNWQ01000043">
    <property type="protein sequence ID" value="KAE9982445.1"/>
    <property type="molecule type" value="Genomic_DNA"/>
</dbReference>
<evidence type="ECO:0000313" key="8">
    <source>
        <dbReference type="EMBL" id="KAE9982445.1"/>
    </source>
</evidence>
<feature type="transmembrane region" description="Helical" evidence="6">
    <location>
        <begin position="1288"/>
        <end position="1307"/>
    </location>
</feature>
<dbReference type="Pfam" id="PF13857">
    <property type="entry name" value="Ank_5"/>
    <property type="match status" value="1"/>
</dbReference>
<keyword evidence="10" id="KW-1185">Reference proteome</keyword>
<accession>A0A8H3VNC8</accession>
<keyword evidence="6" id="KW-0472">Membrane</keyword>
<dbReference type="GO" id="GO:0004842">
    <property type="term" value="F:ubiquitin-protein transferase activity"/>
    <property type="evidence" value="ECO:0007669"/>
    <property type="project" value="TreeGrafter"/>
</dbReference>
<proteinExistence type="predicted"/>
<dbReference type="GO" id="GO:0085020">
    <property type="term" value="P:protein K6-linked ubiquitination"/>
    <property type="evidence" value="ECO:0007669"/>
    <property type="project" value="TreeGrafter"/>
</dbReference>
<dbReference type="PANTHER" id="PTHR24171:SF8">
    <property type="entry name" value="BRCA1-ASSOCIATED RING DOMAIN PROTEIN 1"/>
    <property type="match status" value="1"/>
</dbReference>
<dbReference type="PANTHER" id="PTHR24171">
    <property type="entry name" value="ANKYRIN REPEAT DOMAIN-CONTAINING PROTEIN 39-RELATED"/>
    <property type="match status" value="1"/>
</dbReference>
<feature type="coiled-coil region" evidence="4">
    <location>
        <begin position="1135"/>
        <end position="1169"/>
    </location>
</feature>
<dbReference type="OrthoDB" id="71307at2759"/>
<dbReference type="Pfam" id="PF01833">
    <property type="entry name" value="TIG"/>
    <property type="match status" value="1"/>
</dbReference>
<gene>
    <name evidence="8" type="ORF">BLS_006025</name>
    <name evidence="9" type="ORF">EG327_011510</name>
</gene>
<keyword evidence="1" id="KW-0677">Repeat</keyword>
<feature type="region of interest" description="Disordered" evidence="5">
    <location>
        <begin position="1177"/>
        <end position="1219"/>
    </location>
</feature>
<evidence type="ECO:0000313" key="9">
    <source>
        <dbReference type="EMBL" id="KAE9991546.1"/>
    </source>
</evidence>
<feature type="region of interest" description="Disordered" evidence="5">
    <location>
        <begin position="1042"/>
        <end position="1072"/>
    </location>
</feature>
<feature type="repeat" description="ANK" evidence="3">
    <location>
        <begin position="975"/>
        <end position="1007"/>
    </location>
</feature>
<dbReference type="InterPro" id="IPR014756">
    <property type="entry name" value="Ig_E-set"/>
</dbReference>
<dbReference type="Gene3D" id="2.60.40.10">
    <property type="entry name" value="Immunoglobulins"/>
    <property type="match status" value="1"/>
</dbReference>
<feature type="region of interest" description="Disordered" evidence="5">
    <location>
        <begin position="376"/>
        <end position="408"/>
    </location>
</feature>
<dbReference type="Proteomes" id="UP000490939">
    <property type="component" value="Unassembled WGS sequence"/>
</dbReference>
<dbReference type="Proteomes" id="UP000433883">
    <property type="component" value="Unassembled WGS sequence"/>
</dbReference>
<dbReference type="SUPFAM" id="SSF48403">
    <property type="entry name" value="Ankyrin repeat"/>
    <property type="match status" value="1"/>
</dbReference>
<evidence type="ECO:0000256" key="4">
    <source>
        <dbReference type="SAM" id="Coils"/>
    </source>
</evidence>
<keyword evidence="4" id="KW-0175">Coiled coil</keyword>
<feature type="region of interest" description="Disordered" evidence="5">
    <location>
        <begin position="674"/>
        <end position="753"/>
    </location>
</feature>
<feature type="region of interest" description="Disordered" evidence="5">
    <location>
        <begin position="61"/>
        <end position="116"/>
    </location>
</feature>
<dbReference type="InterPro" id="IPR002110">
    <property type="entry name" value="Ankyrin_rpt"/>
</dbReference>
<dbReference type="InterPro" id="IPR057962">
    <property type="entry name" value="SPT23_MGA2_DBD"/>
</dbReference>
<dbReference type="SUPFAM" id="SSF81296">
    <property type="entry name" value="E set domains"/>
    <property type="match status" value="1"/>
</dbReference>
<dbReference type="PROSITE" id="PS50088">
    <property type="entry name" value="ANK_REPEAT"/>
    <property type="match status" value="1"/>
</dbReference>
<feature type="region of interest" description="Disordered" evidence="5">
    <location>
        <begin position="592"/>
        <end position="633"/>
    </location>
</feature>
<keyword evidence="6" id="KW-1133">Transmembrane helix</keyword>
<sequence length="1345" mass="147591">MFTSPPRPGQDTLTMNFYEENIDDDANNFNNSTFFSEFINDFESPMPQHAQINFASPAAIFAKQEPSPLPQLQPRSAVSSASPESSSQDSSSDSSGRRKRKSPSSSSPSAMFGYPTQEACSWMGDDMEIDRKRRMKVDSPVFRQDDSNMGMLNTSMTESFNLHSTGHSPPALVNTPATSNWNASPPTAMGDQEYHNMPVQARTPAAFSFGSNSRDNTPPSAISFDGQHTPFLAMRDSPDTDNIPYASRNAFGDMNTFSTMFPSPTLQSATAGTVHPGDIGRTRYKMTISPLGHKSRVETQIPVKFTVEPMPPGVKKIHLPTETIAKAKFLAKENPKSPDTLELSAMLVCTSAMEKLENKVRALELAREGTHLQYGKEVRRCSTGEVKKSTEPDPNDPDSPINGGPVRICDNCVSRERKRAGRKKSKKQEDEERWYEYEHDRIIMFNTQEYLDFHPPTPTKEQQYYDPTNFSPEAMQVDAPMRIVCYCRHQQEKTGFQVIFTLKDFQGHVLAQEMTQSILITDDHKTHTQGINTPNGLPLDNGPQYTMSQPFGNSTPLQPVQGMPGRAYHSSTNLAAMSGSNYWSNPAITSTMGQSTTASITPRNLSRPASPSGHLGPKKKRKSSGGVHKLPANLMMTRADLEPISIPSGTTSATQAMNSIVSPETAALQFDPNVQFGQGSHNYSITNPPTPSGMPSSRDSKPTDSNSYFFSAPNSAHASRAASPTSFTRPQMTNTFQPSQNQMAAPSNPQFMGMQYSGEDQQQPTPIVLKVRPDKGPLSGNIEVVVLGKHFHRNLEVVFGDSKATTTTFWNSDTLVCLLPPCVRAGPVPVTFVISGRQHSPPSVSLAPMFTYVDDSQQRLFELAIQLQCAAQMGPGVDHYGYAQNILATHGSQNGFPGGQGAAFNGNVLSRGNAEDLLMAIINKVDLIDSPFPPNYDIQRDDGASMISLACSLGFDKVVAGLLARGAHPDLFDRSGYTPLMFASMHGHASIARRLVLRGADTSLRNYQGQTAAELASSPEVRQFVRHRRHYRSASAGTPYFRSRANSAASTRSMWGPPSSGASSTMYTTEDESVMDSEAEEVETVAPITHHPNPSRRTSGVALRSRRNSGAELVQNARIFPVNNLGLSYGTASSIAMLSALRDQFTAQINALQQNLPNMQDQLDQLEHNFPAFSRRISSLVPTRRPASPRADSPTADAPPPYHEACPDGVDNGFDTKPPELFTTIAESSRNASVATLRPVPQTKALRQRSFTGRSVTIGETSPTGEEAAQLRRLRQEKLIAAKHDRNLWLIWVPLFIAIVFWWFSGLQLPPMMNWLKSINETVADTFGKALPALPTIPNRMRLPL</sequence>
<keyword evidence="6" id="KW-0812">Transmembrane</keyword>
<dbReference type="EMBL" id="WNWR01000091">
    <property type="protein sequence ID" value="KAE9991546.1"/>
    <property type="molecule type" value="Genomic_DNA"/>
</dbReference>
<evidence type="ECO:0000256" key="1">
    <source>
        <dbReference type="ARBA" id="ARBA00022737"/>
    </source>
</evidence>
<evidence type="ECO:0000259" key="7">
    <source>
        <dbReference type="SMART" id="SM00429"/>
    </source>
</evidence>
<keyword evidence="2 3" id="KW-0040">ANK repeat</keyword>
<name>A0A8H3VNC8_VENIN</name>
<dbReference type="PROSITE" id="PS50297">
    <property type="entry name" value="ANK_REP_REGION"/>
    <property type="match status" value="1"/>
</dbReference>
<evidence type="ECO:0000256" key="5">
    <source>
        <dbReference type="SAM" id="MobiDB-lite"/>
    </source>
</evidence>
<dbReference type="InterPro" id="IPR002909">
    <property type="entry name" value="IPT_dom"/>
</dbReference>
<evidence type="ECO:0000256" key="6">
    <source>
        <dbReference type="SAM" id="Phobius"/>
    </source>
</evidence>
<feature type="compositionally biased region" description="Low complexity" evidence="5">
    <location>
        <begin position="1042"/>
        <end position="1053"/>
    </location>
</feature>
<organism evidence="9 10">
    <name type="scientific">Venturia inaequalis</name>
    <name type="common">Apple scab fungus</name>
    <dbReference type="NCBI Taxonomy" id="5025"/>
    <lineage>
        <taxon>Eukaryota</taxon>
        <taxon>Fungi</taxon>
        <taxon>Dikarya</taxon>
        <taxon>Ascomycota</taxon>
        <taxon>Pezizomycotina</taxon>
        <taxon>Dothideomycetes</taxon>
        <taxon>Pleosporomycetidae</taxon>
        <taxon>Venturiales</taxon>
        <taxon>Venturiaceae</taxon>
        <taxon>Venturia</taxon>
    </lineage>
</organism>
<dbReference type="Gene3D" id="1.25.40.20">
    <property type="entry name" value="Ankyrin repeat-containing domain"/>
    <property type="match status" value="1"/>
</dbReference>
<feature type="compositionally biased region" description="Low complexity" evidence="5">
    <location>
        <begin position="74"/>
        <end position="94"/>
    </location>
</feature>
<dbReference type="CDD" id="cd00102">
    <property type="entry name" value="IPT"/>
    <property type="match status" value="1"/>
</dbReference>
<feature type="compositionally biased region" description="Basic and acidic residues" evidence="5">
    <location>
        <begin position="376"/>
        <end position="391"/>
    </location>
</feature>
<evidence type="ECO:0000256" key="2">
    <source>
        <dbReference type="ARBA" id="ARBA00023043"/>
    </source>
</evidence>
<reference evidence="9 10" key="1">
    <citation type="submission" date="2019-07" db="EMBL/GenBank/DDBJ databases">
        <title>Venturia inaequalis Genome Resource.</title>
        <authorList>
            <person name="Lichtner F.J."/>
        </authorList>
    </citation>
    <scope>NUCLEOTIDE SEQUENCE [LARGE SCALE GENOMIC DNA]</scope>
    <source>
        <strain evidence="8">Bline_iso_100314</strain>
        <strain evidence="9 10">DMI_063113</strain>
    </source>
</reference>
<dbReference type="InterPro" id="IPR036770">
    <property type="entry name" value="Ankyrin_rpt-contain_sf"/>
</dbReference>
<dbReference type="SMART" id="SM00429">
    <property type="entry name" value="IPT"/>
    <property type="match status" value="1"/>
</dbReference>
<feature type="domain" description="IPT/TIG" evidence="7">
    <location>
        <begin position="765"/>
        <end position="853"/>
    </location>
</feature>
<dbReference type="Pfam" id="PF25603">
    <property type="entry name" value="SPT23_MGA2_DBD"/>
    <property type="match status" value="2"/>
</dbReference>
<feature type="compositionally biased region" description="Polar residues" evidence="5">
    <location>
        <begin position="675"/>
        <end position="750"/>
    </location>
</feature>
<dbReference type="InterPro" id="IPR013783">
    <property type="entry name" value="Ig-like_fold"/>
</dbReference>
<comment type="caution">
    <text evidence="9">The sequence shown here is derived from an EMBL/GenBank/DDBJ whole genome shotgun (WGS) entry which is preliminary data.</text>
</comment>